<feature type="transmembrane region" description="Helical" evidence="25">
    <location>
        <begin position="272"/>
        <end position="291"/>
    </location>
</feature>
<evidence type="ECO:0000313" key="27">
    <source>
        <dbReference type="Proteomes" id="UP000192758"/>
    </source>
</evidence>
<dbReference type="AlphaFoldDB" id="A0A1W0E610"/>
<sequence length="407" mass="47286">MQKQNFLLIKASFALFLLYFVYDIPAAINTSIIFNNTSANAQQLSYLYAAYAMPNMIFPLISSYFYRYLHNYLVFYIVFMIIIGQKIFTNGLLNENLNICIYGRIFYGIGVESYFAFVQNRISILFKEKQVAMSINIFIAVGRMGTVFTFFISPLFIERFSIELLNNIAFYIVILATVLILLLYEKTSMDDIVQNSSAIPKSDKYAIFLLLQIIFLFACLWSPFYNIAPIMFQIRFGFDKIHASRFLCYIEGSSIFLGFLIGYFVDYFGNKIFFIMISGILIFLSHCIFMFKKGPFALAITMLAFAAPMMACYWPCISKLTCEKDMSRLIGIVMCVINTSYMLSPIVTSLLLRFDKSYFYAEEYLLVLSVLLIYKIFQFLQYNNEKNLKLNEPEIKKRSKSKINLYP</sequence>
<evidence type="ECO:0000256" key="20">
    <source>
        <dbReference type="ARBA" id="ARBA00044924"/>
    </source>
</evidence>
<evidence type="ECO:0000256" key="13">
    <source>
        <dbReference type="ARBA" id="ARBA00044893"/>
    </source>
</evidence>
<evidence type="ECO:0000256" key="14">
    <source>
        <dbReference type="ARBA" id="ARBA00044898"/>
    </source>
</evidence>
<dbReference type="InterPro" id="IPR011701">
    <property type="entry name" value="MFS"/>
</dbReference>
<evidence type="ECO:0000256" key="16">
    <source>
        <dbReference type="ARBA" id="ARBA00044900"/>
    </source>
</evidence>
<feature type="transmembrane region" description="Helical" evidence="25">
    <location>
        <begin position="329"/>
        <end position="352"/>
    </location>
</feature>
<dbReference type="InterPro" id="IPR036259">
    <property type="entry name" value="MFS_trans_sf"/>
</dbReference>
<feature type="transmembrane region" description="Helical" evidence="25">
    <location>
        <begin position="73"/>
        <end position="89"/>
    </location>
</feature>
<comment type="catalytic activity">
    <reaction evidence="16">
        <text>L-lysyl-L-lysine(out) = L-lysyl-L-lysine(in)</text>
        <dbReference type="Rhea" id="RHEA:79403"/>
        <dbReference type="ChEBI" id="CHEBI:229956"/>
    </reaction>
</comment>
<evidence type="ECO:0000256" key="5">
    <source>
        <dbReference type="ARBA" id="ARBA00022989"/>
    </source>
</evidence>
<comment type="catalytic activity">
    <reaction evidence="19">
        <text>L-alanyl-L-lysine(out) = L-alanyl-L-lysine(in)</text>
        <dbReference type="Rhea" id="RHEA:79415"/>
        <dbReference type="ChEBI" id="CHEBI:192470"/>
    </reaction>
</comment>
<evidence type="ECO:0000313" key="26">
    <source>
        <dbReference type="EMBL" id="OQS54646.1"/>
    </source>
</evidence>
<evidence type="ECO:0000256" key="6">
    <source>
        <dbReference type="ARBA" id="ARBA00023136"/>
    </source>
</evidence>
<comment type="catalytic activity">
    <reaction evidence="15">
        <text>L-arginyl-L-alpha-amino acid(out) = L-arginyl-L-alpha-amino acid(in)</text>
        <dbReference type="Rhea" id="RHEA:79371"/>
        <dbReference type="ChEBI" id="CHEBI:84315"/>
    </reaction>
</comment>
<dbReference type="PANTHER" id="PTHR23512:SF3">
    <property type="entry name" value="MAJOR FACILITATOR SUPERFAMILY DOMAIN-CONTAINING PROTEIN 1"/>
    <property type="match status" value="1"/>
</dbReference>
<evidence type="ECO:0000256" key="10">
    <source>
        <dbReference type="ARBA" id="ARBA00044881"/>
    </source>
</evidence>
<feature type="transmembrane region" description="Helical" evidence="25">
    <location>
        <begin position="12"/>
        <end position="34"/>
    </location>
</feature>
<evidence type="ECO:0000256" key="1">
    <source>
        <dbReference type="ARBA" id="ARBA00004155"/>
    </source>
</evidence>
<keyword evidence="7" id="KW-0458">Lysosome</keyword>
<dbReference type="STRING" id="646526.A0A1W0E610"/>
<dbReference type="Gene3D" id="1.20.1250.20">
    <property type="entry name" value="MFS general substrate transporter like domains"/>
    <property type="match status" value="2"/>
</dbReference>
<comment type="catalytic activity">
    <reaction evidence="20">
        <text>L-lysyl-glycine(out) = L-lysyl-glycine(in)</text>
        <dbReference type="Rhea" id="RHEA:79407"/>
        <dbReference type="ChEBI" id="CHEBI:191202"/>
    </reaction>
</comment>
<evidence type="ECO:0000256" key="11">
    <source>
        <dbReference type="ARBA" id="ARBA00044884"/>
    </source>
</evidence>
<evidence type="ECO:0000256" key="4">
    <source>
        <dbReference type="ARBA" id="ARBA00022692"/>
    </source>
</evidence>
<keyword evidence="27" id="KW-1185">Reference proteome</keyword>
<comment type="function">
    <text evidence="23">Lysosomal dipeptide uniporter that selectively exports lysine, arginine or histidine-containing dipeptides with a net positive charge from the lysosome lumen into the cytosol. Could play a role in a specific type of protein O-glycosylation indirectly regulating macrophages migration and tissue invasion. Also essential for liver homeostasis.</text>
</comment>
<evidence type="ECO:0000256" key="17">
    <source>
        <dbReference type="ARBA" id="ARBA00044903"/>
    </source>
</evidence>
<dbReference type="Proteomes" id="UP000192758">
    <property type="component" value="Unassembled WGS sequence"/>
</dbReference>
<comment type="catalytic activity">
    <reaction evidence="11">
        <text>L-alpha-aminoacyl-L-histidine(out) = L-alpha-aminoacyl-L-histidine(in)</text>
        <dbReference type="Rhea" id="RHEA:79375"/>
        <dbReference type="ChEBI" id="CHEBI:229967"/>
    </reaction>
</comment>
<comment type="catalytic activity">
    <reaction evidence="17">
        <text>L-arginyl-glycine(out) = L-arginyl-glycine(in)</text>
        <dbReference type="Rhea" id="RHEA:79391"/>
        <dbReference type="ChEBI" id="CHEBI:229955"/>
    </reaction>
</comment>
<dbReference type="EMBL" id="MNPJ01000019">
    <property type="protein sequence ID" value="OQS54646.1"/>
    <property type="molecule type" value="Genomic_DNA"/>
</dbReference>
<feature type="transmembrane region" description="Helical" evidence="25">
    <location>
        <begin position="244"/>
        <end position="265"/>
    </location>
</feature>
<reference evidence="26 27" key="1">
    <citation type="journal article" date="2017" name="Environ. Microbiol.">
        <title>Decay of the glycolytic pathway and adaptation to intranuclear parasitism within Enterocytozoonidae microsporidia.</title>
        <authorList>
            <person name="Wiredu Boakye D."/>
            <person name="Jaroenlak P."/>
            <person name="Prachumwat A."/>
            <person name="Williams T.A."/>
            <person name="Bateman K.S."/>
            <person name="Itsathitphaisarn O."/>
            <person name="Sritunyalucksana K."/>
            <person name="Paszkiewicz K.H."/>
            <person name="Moore K.A."/>
            <person name="Stentiford G.D."/>
            <person name="Williams B.A."/>
        </authorList>
    </citation>
    <scope>NUCLEOTIDE SEQUENCE [LARGE SCALE GENOMIC DNA]</scope>
    <source>
        <strain evidence="26 27">TH1</strain>
    </source>
</reference>
<feature type="transmembrane region" description="Helical" evidence="25">
    <location>
        <begin position="131"/>
        <end position="152"/>
    </location>
</feature>
<evidence type="ECO:0000256" key="7">
    <source>
        <dbReference type="ARBA" id="ARBA00023228"/>
    </source>
</evidence>
<comment type="subcellular location">
    <subcellularLocation>
        <location evidence="1">Lysosome membrane</location>
        <topology evidence="1">Multi-pass membrane protein</topology>
    </subcellularLocation>
</comment>
<comment type="catalytic activity">
    <reaction evidence="14">
        <text>L-aspartyl-L-lysine(out) = L-aspartyl-L-lysine(in)</text>
        <dbReference type="Rhea" id="RHEA:79411"/>
        <dbReference type="ChEBI" id="CHEBI:229953"/>
    </reaction>
</comment>
<dbReference type="SUPFAM" id="SSF103473">
    <property type="entry name" value="MFS general substrate transporter"/>
    <property type="match status" value="1"/>
</dbReference>
<feature type="transmembrane region" description="Helical" evidence="25">
    <location>
        <begin position="101"/>
        <end position="119"/>
    </location>
</feature>
<evidence type="ECO:0000256" key="18">
    <source>
        <dbReference type="ARBA" id="ARBA00044912"/>
    </source>
</evidence>
<evidence type="ECO:0000256" key="8">
    <source>
        <dbReference type="ARBA" id="ARBA00044876"/>
    </source>
</evidence>
<evidence type="ECO:0000256" key="19">
    <source>
        <dbReference type="ARBA" id="ARBA00044919"/>
    </source>
</evidence>
<comment type="catalytic activity">
    <reaction evidence="10">
        <text>L-alpha-aminoacyl-L-arginine(out) = L-alpha-aminoacyl-L-arginine(in)</text>
        <dbReference type="Rhea" id="RHEA:79367"/>
        <dbReference type="ChEBI" id="CHEBI:229968"/>
    </reaction>
</comment>
<name>A0A1W0E610_9MICR</name>
<dbReference type="PANTHER" id="PTHR23512">
    <property type="entry name" value="MAJOR FACILITATOR SUPERFAMILY DOMAIN-CONTAINING PROTEIN 1"/>
    <property type="match status" value="1"/>
</dbReference>
<evidence type="ECO:0000256" key="24">
    <source>
        <dbReference type="ARBA" id="ARBA00046376"/>
    </source>
</evidence>
<feature type="transmembrane region" description="Helical" evidence="25">
    <location>
        <begin position="205"/>
        <end position="224"/>
    </location>
</feature>
<evidence type="ECO:0000256" key="15">
    <source>
        <dbReference type="ARBA" id="ARBA00044899"/>
    </source>
</evidence>
<feature type="transmembrane region" description="Helical" evidence="25">
    <location>
        <begin position="297"/>
        <end position="317"/>
    </location>
</feature>
<accession>A0A1W0E610</accession>
<comment type="catalytic activity">
    <reaction evidence="9">
        <text>L-histidyl-glycine(out) = L-histidyl-glycine(in)</text>
        <dbReference type="Rhea" id="RHEA:79395"/>
        <dbReference type="ChEBI" id="CHEBI:229957"/>
    </reaction>
</comment>
<comment type="caution">
    <text evidence="26">The sequence shown here is derived from an EMBL/GenBank/DDBJ whole genome shotgun (WGS) entry which is preliminary data.</text>
</comment>
<evidence type="ECO:0000256" key="12">
    <source>
        <dbReference type="ARBA" id="ARBA00044891"/>
    </source>
</evidence>
<protein>
    <recommendedName>
        <fullName evidence="21">Lysosomal dipeptide transporter MFSD1</fullName>
    </recommendedName>
    <alternativeName>
        <fullName evidence="22">Major facilitator superfamily domain-containing protein 1</fullName>
    </alternativeName>
</protein>
<comment type="catalytic activity">
    <reaction evidence="13">
        <text>L-alpha-aminoacyl-L-lysine(out) = L-alpha-aminoacyl-L-lysine(in)</text>
        <dbReference type="Rhea" id="RHEA:79383"/>
        <dbReference type="ChEBI" id="CHEBI:229966"/>
    </reaction>
</comment>
<comment type="catalytic activity">
    <reaction evidence="18">
        <text>L-histidyl-L-alpha-amino acid(out) = L-histidyl-L-alpha-amino acid(in)</text>
        <dbReference type="Rhea" id="RHEA:79379"/>
        <dbReference type="ChEBI" id="CHEBI:229964"/>
    </reaction>
</comment>
<evidence type="ECO:0000256" key="25">
    <source>
        <dbReference type="SAM" id="Phobius"/>
    </source>
</evidence>
<keyword evidence="5 25" id="KW-1133">Transmembrane helix</keyword>
<organism evidence="26 27">
    <name type="scientific">Ecytonucleospora hepatopenaei</name>
    <dbReference type="NCBI Taxonomy" id="646526"/>
    <lineage>
        <taxon>Eukaryota</taxon>
        <taxon>Fungi</taxon>
        <taxon>Fungi incertae sedis</taxon>
        <taxon>Microsporidia</taxon>
        <taxon>Enterocytozoonidae</taxon>
        <taxon>Ecytonucleospora</taxon>
    </lineage>
</organism>
<dbReference type="InterPro" id="IPR052187">
    <property type="entry name" value="MFSD1"/>
</dbReference>
<dbReference type="Pfam" id="PF07690">
    <property type="entry name" value="MFS_1"/>
    <property type="match status" value="1"/>
</dbReference>
<proteinExistence type="inferred from homology"/>
<keyword evidence="6 25" id="KW-0472">Membrane</keyword>
<feature type="transmembrane region" description="Helical" evidence="25">
    <location>
        <begin position="358"/>
        <end position="377"/>
    </location>
</feature>
<comment type="similarity">
    <text evidence="2">Belongs to the major facilitator superfamily.</text>
</comment>
<evidence type="ECO:0000256" key="2">
    <source>
        <dbReference type="ARBA" id="ARBA00008335"/>
    </source>
</evidence>
<dbReference type="VEuPathDB" id="MicrosporidiaDB:EHP00_144"/>
<gene>
    <name evidence="26" type="primary">mfsd1</name>
    <name evidence="26" type="ORF">EHP00_144</name>
</gene>
<comment type="subunit">
    <text evidence="24">Homodimer. Interacts with lysosomal protein GLMP (via lumenal domain); the interaction starts while both proteins are still in the endoplasmic reticulum and is required for stabilization of MFSD1 in lysosomes but has no direct effect on its targeting to lysosomes or transporter activity.</text>
</comment>
<evidence type="ECO:0000256" key="9">
    <source>
        <dbReference type="ARBA" id="ARBA00044878"/>
    </source>
</evidence>
<dbReference type="OrthoDB" id="424834at2759"/>
<evidence type="ECO:0000256" key="21">
    <source>
        <dbReference type="ARBA" id="ARBA00044985"/>
    </source>
</evidence>
<evidence type="ECO:0000256" key="3">
    <source>
        <dbReference type="ARBA" id="ARBA00022448"/>
    </source>
</evidence>
<evidence type="ECO:0000256" key="22">
    <source>
        <dbReference type="ARBA" id="ARBA00045018"/>
    </source>
</evidence>
<dbReference type="GO" id="GO:0022857">
    <property type="term" value="F:transmembrane transporter activity"/>
    <property type="evidence" value="ECO:0007669"/>
    <property type="project" value="InterPro"/>
</dbReference>
<feature type="transmembrane region" description="Helical" evidence="25">
    <location>
        <begin position="46"/>
        <end position="66"/>
    </location>
</feature>
<comment type="catalytic activity">
    <reaction evidence="8">
        <text>L-lysyl-L-alanine(out) = L-lysyl-L-alanine(in)</text>
        <dbReference type="Rhea" id="RHEA:79399"/>
        <dbReference type="ChEBI" id="CHEBI:229954"/>
    </reaction>
</comment>
<evidence type="ECO:0000256" key="23">
    <source>
        <dbReference type="ARBA" id="ARBA00045709"/>
    </source>
</evidence>
<feature type="transmembrane region" description="Helical" evidence="25">
    <location>
        <begin position="164"/>
        <end position="184"/>
    </location>
</feature>
<keyword evidence="4 25" id="KW-0812">Transmembrane</keyword>
<comment type="catalytic activity">
    <reaction evidence="12">
        <text>L-lysyl-L-alpha-amino acid(out) = L-lysyl-L-alpha-amino acid(in)</text>
        <dbReference type="Rhea" id="RHEA:79387"/>
        <dbReference type="ChEBI" id="CHEBI:229965"/>
    </reaction>
</comment>
<keyword evidence="3" id="KW-0813">Transport</keyword>